<keyword evidence="3" id="KW-1185">Reference proteome</keyword>
<dbReference type="Proteomes" id="UP000509303">
    <property type="component" value="Chromosome"/>
</dbReference>
<accession>A0A7H8NHK1</accession>
<dbReference type="RefSeq" id="WP_176164678.1">
    <property type="nucleotide sequence ID" value="NZ_CP054929.1"/>
</dbReference>
<dbReference type="PANTHER" id="PTHR42194">
    <property type="entry name" value="UPF0276 PROTEIN HI_1600"/>
    <property type="match status" value="1"/>
</dbReference>
<dbReference type="PANTHER" id="PTHR42194:SF1">
    <property type="entry name" value="UPF0276 PROTEIN HI_1600"/>
    <property type="match status" value="1"/>
</dbReference>
<dbReference type="SUPFAM" id="SSF51658">
    <property type="entry name" value="Xylose isomerase-like"/>
    <property type="match status" value="1"/>
</dbReference>
<evidence type="ECO:0000313" key="3">
    <source>
        <dbReference type="Proteomes" id="UP000509303"/>
    </source>
</evidence>
<protein>
    <recommendedName>
        <fullName evidence="1">UPF0276 protein HUT08_29330</fullName>
    </recommendedName>
</protein>
<dbReference type="InterPro" id="IPR007801">
    <property type="entry name" value="MbnB/TglH/ChrH"/>
</dbReference>
<sequence length="291" mass="32334">MPEAGAQVGTASPGARRLGFGVGLRGPHVPHIRAHWPAVDFFEAITENYLDSHGARRRALAEIAERYPVLLHGVCLSIGSTDPLDRDYLALLRRLADEVRAVWVSDHLCWTGVAGAHSHELLPLPFTEETLRHVVRRVRRVQDVLGRTIALENPSSYVGFAGSAMPEWEFVTRVAEEADCAVLLDVNNVYVSSVNHGFDPHAYLRHLPHQRVAYTHLAGHRHRGTHIVDTHDAPVAEPVWELYERVVEHSGGVSTLIEWDDHLPPFPTLAAEADRARRRARRPSPAGAVRG</sequence>
<dbReference type="HAMAP" id="MF_00697">
    <property type="entry name" value="UPF0276"/>
    <property type="match status" value="1"/>
</dbReference>
<name>A0A7H8NHK1_9ACTN</name>
<dbReference type="EMBL" id="CP054929">
    <property type="protein sequence ID" value="QKW52968.1"/>
    <property type="molecule type" value="Genomic_DNA"/>
</dbReference>
<comment type="similarity">
    <text evidence="1">Belongs to the UPF0276 family.</text>
</comment>
<dbReference type="Pfam" id="PF05114">
    <property type="entry name" value="MbnB_TglH_ChrH"/>
    <property type="match status" value="1"/>
</dbReference>
<evidence type="ECO:0000313" key="2">
    <source>
        <dbReference type="EMBL" id="QKW52968.1"/>
    </source>
</evidence>
<gene>
    <name evidence="2" type="ORF">HUT08_29330</name>
</gene>
<reference evidence="2 3" key="1">
    <citation type="submission" date="2020-06" db="EMBL/GenBank/DDBJ databases">
        <title>Genome mining for natural products.</title>
        <authorList>
            <person name="Zhang B."/>
            <person name="Shi J."/>
            <person name="Ge H."/>
        </authorList>
    </citation>
    <scope>NUCLEOTIDE SEQUENCE [LARGE SCALE GENOMIC DNA]</scope>
    <source>
        <strain evidence="2 3">NA00687</strain>
    </source>
</reference>
<evidence type="ECO:0000256" key="1">
    <source>
        <dbReference type="HAMAP-Rule" id="MF_00697"/>
    </source>
</evidence>
<proteinExistence type="inferred from homology"/>
<organism evidence="2 3">
    <name type="scientific">Streptomyces buecherae</name>
    <dbReference type="NCBI Taxonomy" id="2763006"/>
    <lineage>
        <taxon>Bacteria</taxon>
        <taxon>Bacillati</taxon>
        <taxon>Actinomycetota</taxon>
        <taxon>Actinomycetes</taxon>
        <taxon>Kitasatosporales</taxon>
        <taxon>Streptomycetaceae</taxon>
        <taxon>Streptomyces</taxon>
    </lineage>
</organism>
<dbReference type="Gene3D" id="3.20.20.150">
    <property type="entry name" value="Divalent-metal-dependent TIM barrel enzymes"/>
    <property type="match status" value="1"/>
</dbReference>
<dbReference type="NCBIfam" id="NF003818">
    <property type="entry name" value="PRK05409.1"/>
    <property type="match status" value="1"/>
</dbReference>
<dbReference type="AlphaFoldDB" id="A0A7H8NHK1"/>
<dbReference type="InterPro" id="IPR036237">
    <property type="entry name" value="Xyl_isomerase-like_sf"/>
</dbReference>